<dbReference type="EMBL" id="KV878684">
    <property type="protein sequence ID" value="OJJ71726.1"/>
    <property type="molecule type" value="Genomic_DNA"/>
</dbReference>
<evidence type="ECO:0000313" key="1">
    <source>
        <dbReference type="EMBL" id="OJJ71726.1"/>
    </source>
</evidence>
<dbReference type="AlphaFoldDB" id="A0A1L9UJ52"/>
<protein>
    <submittedName>
        <fullName evidence="1">Uncharacterized protein</fullName>
    </submittedName>
</protein>
<proteinExistence type="predicted"/>
<keyword evidence="2" id="KW-1185">Reference proteome</keyword>
<dbReference type="VEuPathDB" id="FungiDB:ASPBRDRAFT_575702"/>
<dbReference type="RefSeq" id="XP_067478974.1">
    <property type="nucleotide sequence ID" value="XM_067627763.1"/>
</dbReference>
<dbReference type="OrthoDB" id="4454461at2759"/>
<sequence length="167" mass="19309">MGISNADPRFELLWRGHPGFPPKIAKNCERVLVHYCTVHDHPHARIKLRVQLYLGYQNDTCVLVVETDYKIALYSWPPPASITPYFGCPHQDLLSWAFHPSQKNTTCVVCNAMFCRSRTSPAHGEERDVYVIRILGELNWPDIAWQDQCRIRDPISYKRLWASDTGI</sequence>
<accession>A0A1L9UJ52</accession>
<name>A0A1L9UJ52_ASPBC</name>
<organism evidence="1 2">
    <name type="scientific">Aspergillus brasiliensis (strain CBS 101740 / IMI 381727 / IBT 21946)</name>
    <dbReference type="NCBI Taxonomy" id="767769"/>
    <lineage>
        <taxon>Eukaryota</taxon>
        <taxon>Fungi</taxon>
        <taxon>Dikarya</taxon>
        <taxon>Ascomycota</taxon>
        <taxon>Pezizomycotina</taxon>
        <taxon>Eurotiomycetes</taxon>
        <taxon>Eurotiomycetidae</taxon>
        <taxon>Eurotiales</taxon>
        <taxon>Aspergillaceae</taxon>
        <taxon>Aspergillus</taxon>
        <taxon>Aspergillus subgen. Circumdati</taxon>
    </lineage>
</organism>
<gene>
    <name evidence="1" type="ORF">ASPBRDRAFT_575702</name>
</gene>
<evidence type="ECO:0000313" key="2">
    <source>
        <dbReference type="Proteomes" id="UP000184499"/>
    </source>
</evidence>
<dbReference type="GeneID" id="93580251"/>
<dbReference type="Proteomes" id="UP000184499">
    <property type="component" value="Unassembled WGS sequence"/>
</dbReference>
<reference evidence="2" key="1">
    <citation type="journal article" date="2017" name="Genome Biol.">
        <title>Comparative genomics reveals high biological diversity and specific adaptations in the industrially and medically important fungal genus Aspergillus.</title>
        <authorList>
            <person name="de Vries R.P."/>
            <person name="Riley R."/>
            <person name="Wiebenga A."/>
            <person name="Aguilar-Osorio G."/>
            <person name="Amillis S."/>
            <person name="Uchima C.A."/>
            <person name="Anderluh G."/>
            <person name="Asadollahi M."/>
            <person name="Askin M."/>
            <person name="Barry K."/>
            <person name="Battaglia E."/>
            <person name="Bayram O."/>
            <person name="Benocci T."/>
            <person name="Braus-Stromeyer S.A."/>
            <person name="Caldana C."/>
            <person name="Canovas D."/>
            <person name="Cerqueira G.C."/>
            <person name="Chen F."/>
            <person name="Chen W."/>
            <person name="Choi C."/>
            <person name="Clum A."/>
            <person name="Dos Santos R.A."/>
            <person name="Damasio A.R."/>
            <person name="Diallinas G."/>
            <person name="Emri T."/>
            <person name="Fekete E."/>
            <person name="Flipphi M."/>
            <person name="Freyberg S."/>
            <person name="Gallo A."/>
            <person name="Gournas C."/>
            <person name="Habgood R."/>
            <person name="Hainaut M."/>
            <person name="Harispe M.L."/>
            <person name="Henrissat B."/>
            <person name="Hilden K.S."/>
            <person name="Hope R."/>
            <person name="Hossain A."/>
            <person name="Karabika E."/>
            <person name="Karaffa L."/>
            <person name="Karanyi Z."/>
            <person name="Krasevec N."/>
            <person name="Kuo A."/>
            <person name="Kusch H."/>
            <person name="LaButti K."/>
            <person name="Lagendijk E.L."/>
            <person name="Lapidus A."/>
            <person name="Levasseur A."/>
            <person name="Lindquist E."/>
            <person name="Lipzen A."/>
            <person name="Logrieco A.F."/>
            <person name="MacCabe A."/>
            <person name="Maekelae M.R."/>
            <person name="Malavazi I."/>
            <person name="Melin P."/>
            <person name="Meyer V."/>
            <person name="Mielnichuk N."/>
            <person name="Miskei M."/>
            <person name="Molnar A.P."/>
            <person name="Mule G."/>
            <person name="Ngan C.Y."/>
            <person name="Orejas M."/>
            <person name="Orosz E."/>
            <person name="Ouedraogo J.P."/>
            <person name="Overkamp K.M."/>
            <person name="Park H.-S."/>
            <person name="Perrone G."/>
            <person name="Piumi F."/>
            <person name="Punt P.J."/>
            <person name="Ram A.F."/>
            <person name="Ramon A."/>
            <person name="Rauscher S."/>
            <person name="Record E."/>
            <person name="Riano-Pachon D.M."/>
            <person name="Robert V."/>
            <person name="Roehrig J."/>
            <person name="Ruller R."/>
            <person name="Salamov A."/>
            <person name="Salih N.S."/>
            <person name="Samson R.A."/>
            <person name="Sandor E."/>
            <person name="Sanguinetti M."/>
            <person name="Schuetze T."/>
            <person name="Sepcic K."/>
            <person name="Shelest E."/>
            <person name="Sherlock G."/>
            <person name="Sophianopoulou V."/>
            <person name="Squina F.M."/>
            <person name="Sun H."/>
            <person name="Susca A."/>
            <person name="Todd R.B."/>
            <person name="Tsang A."/>
            <person name="Unkles S.E."/>
            <person name="van de Wiele N."/>
            <person name="van Rossen-Uffink D."/>
            <person name="Oliveira J.V."/>
            <person name="Vesth T.C."/>
            <person name="Visser J."/>
            <person name="Yu J.-H."/>
            <person name="Zhou M."/>
            <person name="Andersen M.R."/>
            <person name="Archer D.B."/>
            <person name="Baker S.E."/>
            <person name="Benoit I."/>
            <person name="Brakhage A.A."/>
            <person name="Braus G.H."/>
            <person name="Fischer R."/>
            <person name="Frisvad J.C."/>
            <person name="Goldman G.H."/>
            <person name="Houbraken J."/>
            <person name="Oakley B."/>
            <person name="Pocsi I."/>
            <person name="Scazzocchio C."/>
            <person name="Seiboth B."/>
            <person name="vanKuyk P.A."/>
            <person name="Wortman J."/>
            <person name="Dyer P.S."/>
            <person name="Grigoriev I.V."/>
        </authorList>
    </citation>
    <scope>NUCLEOTIDE SEQUENCE [LARGE SCALE GENOMIC DNA]</scope>
    <source>
        <strain evidence="2">CBS 101740 / IMI 381727 / IBT 21946</strain>
    </source>
</reference>